<dbReference type="Pfam" id="PF02383">
    <property type="entry name" value="Syja_N"/>
    <property type="match status" value="1"/>
</dbReference>
<proteinExistence type="predicted"/>
<organism evidence="3 4">
    <name type="scientific">Zostera marina</name>
    <name type="common">Eelgrass</name>
    <dbReference type="NCBI Taxonomy" id="29655"/>
    <lineage>
        <taxon>Eukaryota</taxon>
        <taxon>Viridiplantae</taxon>
        <taxon>Streptophyta</taxon>
        <taxon>Embryophyta</taxon>
        <taxon>Tracheophyta</taxon>
        <taxon>Spermatophyta</taxon>
        <taxon>Magnoliopsida</taxon>
        <taxon>Liliopsida</taxon>
        <taxon>Zosteraceae</taxon>
        <taxon>Zostera</taxon>
    </lineage>
</organism>
<evidence type="ECO:0000313" key="3">
    <source>
        <dbReference type="EMBL" id="KMZ76273.1"/>
    </source>
</evidence>
<dbReference type="GO" id="GO:0043812">
    <property type="term" value="F:phosphatidylinositol-4-phosphate phosphatase activity"/>
    <property type="evidence" value="ECO:0000318"/>
    <property type="project" value="GO_Central"/>
</dbReference>
<dbReference type="GO" id="GO:0046856">
    <property type="term" value="P:phosphatidylinositol dephosphorylation"/>
    <property type="evidence" value="ECO:0000318"/>
    <property type="project" value="GO_Central"/>
</dbReference>
<keyword evidence="4" id="KW-1185">Reference proteome</keyword>
<dbReference type="EMBL" id="LFYR01000056">
    <property type="protein sequence ID" value="KMZ76273.1"/>
    <property type="molecule type" value="Genomic_DNA"/>
</dbReference>
<accession>A0A0K9Q4S2</accession>
<dbReference type="PROSITE" id="PS50275">
    <property type="entry name" value="SAC"/>
    <property type="match status" value="1"/>
</dbReference>
<feature type="domain" description="SAC" evidence="2">
    <location>
        <begin position="130"/>
        <end position="460"/>
    </location>
</feature>
<dbReference type="PANTHER" id="PTHR45662">
    <property type="entry name" value="PHOSPHATIDYLINOSITIDE PHOSPHATASE SAC1"/>
    <property type="match status" value="1"/>
</dbReference>
<dbReference type="GO" id="GO:0005783">
    <property type="term" value="C:endoplasmic reticulum"/>
    <property type="evidence" value="ECO:0000318"/>
    <property type="project" value="GO_Central"/>
</dbReference>
<dbReference type="PANTHER" id="PTHR45662:SF2">
    <property type="entry name" value="PHOSPHATIDYLINOSITOL-3-PHOSPHATASE SAC1"/>
    <property type="match status" value="1"/>
</dbReference>
<feature type="transmembrane region" description="Helical" evidence="1">
    <location>
        <begin position="557"/>
        <end position="580"/>
    </location>
</feature>
<dbReference type="AlphaFoldDB" id="A0A0K9Q4S2"/>
<keyword evidence="1" id="KW-0472">Membrane</keyword>
<dbReference type="OrthoDB" id="405996at2759"/>
<dbReference type="OMA" id="ITKAQPV"/>
<keyword evidence="1" id="KW-1133">Transmembrane helix</keyword>
<evidence type="ECO:0000259" key="2">
    <source>
        <dbReference type="PROSITE" id="PS50275"/>
    </source>
</evidence>
<comment type="caution">
    <text evidence="3">The sequence shown here is derived from an EMBL/GenBank/DDBJ whole genome shotgun (WGS) entry which is preliminary data.</text>
</comment>
<dbReference type="STRING" id="29655.A0A0K9Q4S2"/>
<keyword evidence="1" id="KW-0812">Transmembrane</keyword>
<evidence type="ECO:0000313" key="4">
    <source>
        <dbReference type="Proteomes" id="UP000036987"/>
    </source>
</evidence>
<reference evidence="4" key="1">
    <citation type="journal article" date="2016" name="Nature">
        <title>The genome of the seagrass Zostera marina reveals angiosperm adaptation to the sea.</title>
        <authorList>
            <person name="Olsen J.L."/>
            <person name="Rouze P."/>
            <person name="Verhelst B."/>
            <person name="Lin Y.-C."/>
            <person name="Bayer T."/>
            <person name="Collen J."/>
            <person name="Dattolo E."/>
            <person name="De Paoli E."/>
            <person name="Dittami S."/>
            <person name="Maumus F."/>
            <person name="Michel G."/>
            <person name="Kersting A."/>
            <person name="Lauritano C."/>
            <person name="Lohaus R."/>
            <person name="Toepel M."/>
            <person name="Tonon T."/>
            <person name="Vanneste K."/>
            <person name="Amirebrahimi M."/>
            <person name="Brakel J."/>
            <person name="Bostroem C."/>
            <person name="Chovatia M."/>
            <person name="Grimwood J."/>
            <person name="Jenkins J.W."/>
            <person name="Jueterbock A."/>
            <person name="Mraz A."/>
            <person name="Stam W.T."/>
            <person name="Tice H."/>
            <person name="Bornberg-Bauer E."/>
            <person name="Green P.J."/>
            <person name="Pearson G.A."/>
            <person name="Procaccini G."/>
            <person name="Duarte C.M."/>
            <person name="Schmutz J."/>
            <person name="Reusch T.B.H."/>
            <person name="Van de Peer Y."/>
        </authorList>
    </citation>
    <scope>NUCLEOTIDE SEQUENCE [LARGE SCALE GENOMIC DNA]</scope>
    <source>
        <strain evidence="4">cv. Finnish</strain>
    </source>
</reference>
<sequence length="596" mass="67168">MEKVNAKTKIHSKLRLWDYPDQYIVETTDGTSGVYLAISRLDGALSFVGELPKPSGGVSPKSRPIFGIVGMLKLFVGSYLLTISESECVGSYRGHSIFKVSSIQVLQCNASLKKSSGEQKKMETELFSLLNDSNKTNGLFFSYDVNLTLSAQRLHNLSAESKLLPLWRQADPRFLWNGYLSEALIESKMEMDQYILPIIQGSYQNFEANIGKNRVDFTLIARRCTRRTGTRMWRRGADSEGYAANFVESEQIIQSNGFTASYVQIRGSIPVLWEQIVDLTYKPGFEIVDPDEAPRVLERHFLDLKNRYGSVVAIDLVNKHGSEGRLNEKYANTIQHILDEELRYVHFDFHKICGHIHFEKLSLLYNQIEDSIKKHKYFLLNSNGEKSEEQSGVIRTNCIDCLDRTNVTQSMFGRKSLESQLREMGYLSKDETISMHPKFDSNFKILWANHGDDISIQYSGTPALKGDFVRYGKRTFQGIVNDGCNAMGRYYFNNFADGQRQDLIDLLHGHYIVSISRDKSVSSLAGGAPSQSLRTASGLIFAGMIFAIVSLKQGSGGISNAILSLVCAVLSLCIAVYVRINGRIFTDRPRLLKPRH</sequence>
<name>A0A0K9Q4S2_ZOSMR</name>
<evidence type="ECO:0000256" key="1">
    <source>
        <dbReference type="SAM" id="Phobius"/>
    </source>
</evidence>
<dbReference type="Proteomes" id="UP000036987">
    <property type="component" value="Unassembled WGS sequence"/>
</dbReference>
<dbReference type="InterPro" id="IPR002013">
    <property type="entry name" value="SAC_dom"/>
</dbReference>
<gene>
    <name evidence="3" type="ORF">ZOSMA_104G00260</name>
</gene>
<protein>
    <submittedName>
        <fullName evidence="3">Phosphoinositide phosphatase SAC6</fullName>
    </submittedName>
</protein>